<evidence type="ECO:0000313" key="1">
    <source>
        <dbReference type="EMBL" id="CAA9488221.1"/>
    </source>
</evidence>
<gene>
    <name evidence="1" type="ORF">AVDCRST_MAG91-401</name>
</gene>
<protein>
    <submittedName>
        <fullName evidence="1">Uncharacterized protein</fullName>
    </submittedName>
</protein>
<proteinExistence type="predicted"/>
<reference evidence="1" key="1">
    <citation type="submission" date="2020-02" db="EMBL/GenBank/DDBJ databases">
        <authorList>
            <person name="Meier V. D."/>
        </authorList>
    </citation>
    <scope>NUCLEOTIDE SEQUENCE</scope>
    <source>
        <strain evidence="1">AVDCRST_MAG91</strain>
    </source>
</reference>
<organism evidence="1">
    <name type="scientific">uncultured Sphingomonadaceae bacterium</name>
    <dbReference type="NCBI Taxonomy" id="169976"/>
    <lineage>
        <taxon>Bacteria</taxon>
        <taxon>Pseudomonadati</taxon>
        <taxon>Pseudomonadota</taxon>
        <taxon>Alphaproteobacteria</taxon>
        <taxon>Sphingomonadales</taxon>
        <taxon>Sphingomonadaceae</taxon>
        <taxon>environmental samples</taxon>
    </lineage>
</organism>
<name>A0A6J4S8U4_9SPHN</name>
<accession>A0A6J4S8U4</accession>
<dbReference type="AlphaFoldDB" id="A0A6J4S8U4"/>
<dbReference type="EMBL" id="CADCVX010000090">
    <property type="protein sequence ID" value="CAA9488221.1"/>
    <property type="molecule type" value="Genomic_DNA"/>
</dbReference>
<sequence length="145" mass="15949">MKHDPHTVRAIRIAELDQRLYGTVVAMTENRQTFQVRPDQLTALRLTPSPFAPSEEVLTALVSCTNVPTGARYGHDCDPSSAPHLVKVTLPGGYEDRDTHAALIERTKLATSQPLPTEIVRCEPREGSVLAERRKAQPNLALSEG</sequence>